<dbReference type="InterPro" id="IPR007751">
    <property type="entry name" value="DUF676_lipase-like"/>
</dbReference>
<accession>A0A0F9NG06</accession>
<proteinExistence type="predicted"/>
<name>A0A0F9NG06_9ZZZZ</name>
<dbReference type="SUPFAM" id="SSF53474">
    <property type="entry name" value="alpha/beta-Hydrolases"/>
    <property type="match status" value="1"/>
</dbReference>
<dbReference type="PANTHER" id="PTHR37946">
    <property type="entry name" value="SLL1969 PROTEIN"/>
    <property type="match status" value="1"/>
</dbReference>
<organism evidence="3">
    <name type="scientific">marine sediment metagenome</name>
    <dbReference type="NCBI Taxonomy" id="412755"/>
    <lineage>
        <taxon>unclassified sequences</taxon>
        <taxon>metagenomes</taxon>
        <taxon>ecological metagenomes</taxon>
    </lineage>
</organism>
<dbReference type="Pfam" id="PF05057">
    <property type="entry name" value="DUF676"/>
    <property type="match status" value="1"/>
</dbReference>
<evidence type="ECO:0000256" key="1">
    <source>
        <dbReference type="SAM" id="MobiDB-lite"/>
    </source>
</evidence>
<reference evidence="3" key="1">
    <citation type="journal article" date="2015" name="Nature">
        <title>Complex archaea that bridge the gap between prokaryotes and eukaryotes.</title>
        <authorList>
            <person name="Spang A."/>
            <person name="Saw J.H."/>
            <person name="Jorgensen S.L."/>
            <person name="Zaremba-Niedzwiedzka K."/>
            <person name="Martijn J."/>
            <person name="Lind A.E."/>
            <person name="van Eijk R."/>
            <person name="Schleper C."/>
            <person name="Guy L."/>
            <person name="Ettema T.J."/>
        </authorList>
    </citation>
    <scope>NUCLEOTIDE SEQUENCE</scope>
</reference>
<evidence type="ECO:0000313" key="3">
    <source>
        <dbReference type="EMBL" id="KKM87685.1"/>
    </source>
</evidence>
<comment type="caution">
    <text evidence="3">The sequence shown here is derived from an EMBL/GenBank/DDBJ whole genome shotgun (WGS) entry which is preliminary data.</text>
</comment>
<feature type="domain" description="DUF676" evidence="2">
    <location>
        <begin position="314"/>
        <end position="388"/>
    </location>
</feature>
<dbReference type="InterPro" id="IPR029058">
    <property type="entry name" value="AB_hydrolase_fold"/>
</dbReference>
<feature type="compositionally biased region" description="Basic and acidic residues" evidence="1">
    <location>
        <begin position="40"/>
        <end position="50"/>
    </location>
</feature>
<gene>
    <name evidence="3" type="ORF">LCGC14_1266450</name>
</gene>
<dbReference type="PANTHER" id="PTHR37946:SF1">
    <property type="entry name" value="SLL1969 PROTEIN"/>
    <property type="match status" value="1"/>
</dbReference>
<dbReference type="Gene3D" id="3.40.50.1820">
    <property type="entry name" value="alpha/beta hydrolase"/>
    <property type="match status" value="1"/>
</dbReference>
<feature type="region of interest" description="Disordered" evidence="1">
    <location>
        <begin position="80"/>
        <end position="103"/>
    </location>
</feature>
<protein>
    <recommendedName>
        <fullName evidence="2">DUF676 domain-containing protein</fullName>
    </recommendedName>
</protein>
<evidence type="ECO:0000259" key="2">
    <source>
        <dbReference type="Pfam" id="PF05057"/>
    </source>
</evidence>
<sequence>MGRLFPDRQAQHRPAGRHGVELCLCHTDRGGTNAGGPLGRGDHHPERSGRDAGGAVGRRHIGDGLCAVVCDPAEARLQRGGAGAADRAGHRRDRGGGPAARARHCAADPCLPAGDRRRGFRRAGASAQQGLERVVAQRARITPCHLRKTVGLDPQRADLVTADPAAPGHDALGVAPRGIERAGHERAAKIEIDLVQRSRGIVELVDQRRGADRDGQARLFVEFALQVLGQGGAAFHPAARHAPQVALPVWPGIHQQQAVIGQDKGAHGKAGCHQKTVPSCRRCCNPGRARYMQGMKTLLTLFLLLLPLQARAECVVLLHGLARTSSSMLVMAEALQAEGYNTVNANYQSTEAPIGELVERIVPRAVDACGAQKVSFVTHSMGGILVRAWLE</sequence>
<feature type="non-terminal residue" evidence="3">
    <location>
        <position position="391"/>
    </location>
</feature>
<dbReference type="EMBL" id="LAZR01007068">
    <property type="protein sequence ID" value="KKM87685.1"/>
    <property type="molecule type" value="Genomic_DNA"/>
</dbReference>
<dbReference type="AlphaFoldDB" id="A0A0F9NG06"/>
<feature type="region of interest" description="Disordered" evidence="1">
    <location>
        <begin position="33"/>
        <end position="56"/>
    </location>
</feature>